<evidence type="ECO:0000256" key="1">
    <source>
        <dbReference type="ARBA" id="ARBA00004496"/>
    </source>
</evidence>
<evidence type="ECO:0000259" key="8">
    <source>
        <dbReference type="PROSITE" id="PS51795"/>
    </source>
</evidence>
<feature type="compositionally biased region" description="Basic and acidic residues" evidence="7">
    <location>
        <begin position="105"/>
        <end position="115"/>
    </location>
</feature>
<feature type="region of interest" description="Disordered" evidence="7">
    <location>
        <begin position="105"/>
        <end position="145"/>
    </location>
</feature>
<evidence type="ECO:0000256" key="3">
    <source>
        <dbReference type="ARBA" id="ARBA00022490"/>
    </source>
</evidence>
<dbReference type="PANTHER" id="PTHR33059:SF76">
    <property type="entry name" value="FCS-LIKE ZINC FINGER 7"/>
    <property type="match status" value="1"/>
</dbReference>
<keyword evidence="5" id="KW-0863">Zinc-finger</keyword>
<evidence type="ECO:0000256" key="7">
    <source>
        <dbReference type="SAM" id="MobiDB-lite"/>
    </source>
</evidence>
<keyword evidence="5" id="KW-0862">Zinc</keyword>
<dbReference type="PROSITE" id="PS51795">
    <property type="entry name" value="ZF_FLZ"/>
    <property type="match status" value="1"/>
</dbReference>
<dbReference type="GO" id="GO:0008270">
    <property type="term" value="F:zinc ion binding"/>
    <property type="evidence" value="ECO:0007669"/>
    <property type="project" value="UniProtKB-KW"/>
</dbReference>
<evidence type="ECO:0000313" key="10">
    <source>
        <dbReference type="Proteomes" id="UP000231279"/>
    </source>
</evidence>
<dbReference type="STRING" id="429701.A0A2G9HKB9"/>
<name>A0A2G9HKB9_9LAMI</name>
<comment type="similarity">
    <text evidence="2">Belongs to the FLZ family.</text>
</comment>
<dbReference type="GO" id="GO:0005737">
    <property type="term" value="C:cytoplasm"/>
    <property type="evidence" value="ECO:0007669"/>
    <property type="project" value="UniProtKB-SubCell"/>
</dbReference>
<feature type="domain" description="FLZ-type" evidence="8">
    <location>
        <begin position="69"/>
        <end position="113"/>
    </location>
</feature>
<protein>
    <recommendedName>
        <fullName evidence="8">FLZ-type domain-containing protein</fullName>
    </recommendedName>
</protein>
<dbReference type="PANTHER" id="PTHR33059">
    <property type="entry name" value="FCS-LIKE ZINC FINGER 5"/>
    <property type="match status" value="1"/>
</dbReference>
<evidence type="ECO:0000256" key="5">
    <source>
        <dbReference type="ARBA" id="ARBA00022771"/>
    </source>
</evidence>
<dbReference type="OrthoDB" id="1925036at2759"/>
<keyword evidence="10" id="KW-1185">Reference proteome</keyword>
<gene>
    <name evidence="9" type="ORF">CDL12_09370</name>
</gene>
<sequence>MSGYRGRPIFRRTSSMTRINLEVGSMEAPPPFPPPAMIGGEISGYDYTMLSPRYFMKNPSGDAPLETPDFLRTCGLCHRRLAPGRDIYMYRGDTAFCSQECREQQMKQDERKERSAAVAAAKKNGESHHSELAATAPEGETVAAA</sequence>
<accession>A0A2G9HKB9</accession>
<feature type="zinc finger region" description="FLZ-type" evidence="6">
    <location>
        <begin position="69"/>
        <end position="113"/>
    </location>
</feature>
<evidence type="ECO:0000256" key="2">
    <source>
        <dbReference type="ARBA" id="ARBA00009374"/>
    </source>
</evidence>
<evidence type="ECO:0000256" key="4">
    <source>
        <dbReference type="ARBA" id="ARBA00022723"/>
    </source>
</evidence>
<evidence type="ECO:0000313" key="9">
    <source>
        <dbReference type="EMBL" id="PIN17965.1"/>
    </source>
</evidence>
<reference evidence="10" key="1">
    <citation type="journal article" date="2018" name="Gigascience">
        <title>Genome assembly of the Pink Ipe (Handroanthus impetiginosus, Bignoniaceae), a highly valued, ecologically keystone Neotropical timber forest tree.</title>
        <authorList>
            <person name="Silva-Junior O.B."/>
            <person name="Grattapaglia D."/>
            <person name="Novaes E."/>
            <person name="Collevatti R.G."/>
        </authorList>
    </citation>
    <scope>NUCLEOTIDE SEQUENCE [LARGE SCALE GENOMIC DNA]</scope>
    <source>
        <strain evidence="10">cv. UFG-1</strain>
    </source>
</reference>
<dbReference type="AlphaFoldDB" id="A0A2G9HKB9"/>
<keyword evidence="4" id="KW-0479">Metal-binding</keyword>
<dbReference type="Pfam" id="PF04570">
    <property type="entry name" value="zf-FLZ"/>
    <property type="match status" value="1"/>
</dbReference>
<dbReference type="EMBL" id="NKXS01001565">
    <property type="protein sequence ID" value="PIN17965.1"/>
    <property type="molecule type" value="Genomic_DNA"/>
</dbReference>
<proteinExistence type="inferred from homology"/>
<keyword evidence="3" id="KW-0963">Cytoplasm</keyword>
<comment type="caution">
    <text evidence="9">The sequence shown here is derived from an EMBL/GenBank/DDBJ whole genome shotgun (WGS) entry which is preliminary data.</text>
</comment>
<dbReference type="InterPro" id="IPR007650">
    <property type="entry name" value="Zf-FLZ_dom"/>
</dbReference>
<comment type="subcellular location">
    <subcellularLocation>
        <location evidence="1">Cytoplasm</location>
    </subcellularLocation>
</comment>
<evidence type="ECO:0000256" key="6">
    <source>
        <dbReference type="PROSITE-ProRule" id="PRU01131"/>
    </source>
</evidence>
<organism evidence="9 10">
    <name type="scientific">Handroanthus impetiginosus</name>
    <dbReference type="NCBI Taxonomy" id="429701"/>
    <lineage>
        <taxon>Eukaryota</taxon>
        <taxon>Viridiplantae</taxon>
        <taxon>Streptophyta</taxon>
        <taxon>Embryophyta</taxon>
        <taxon>Tracheophyta</taxon>
        <taxon>Spermatophyta</taxon>
        <taxon>Magnoliopsida</taxon>
        <taxon>eudicotyledons</taxon>
        <taxon>Gunneridae</taxon>
        <taxon>Pentapetalae</taxon>
        <taxon>asterids</taxon>
        <taxon>lamiids</taxon>
        <taxon>Lamiales</taxon>
        <taxon>Bignoniaceae</taxon>
        <taxon>Crescentiina</taxon>
        <taxon>Tabebuia alliance</taxon>
        <taxon>Handroanthus</taxon>
    </lineage>
</organism>
<dbReference type="Proteomes" id="UP000231279">
    <property type="component" value="Unassembled WGS sequence"/>
</dbReference>